<dbReference type="Pfam" id="PF08547">
    <property type="entry name" value="CIA30"/>
    <property type="match status" value="1"/>
</dbReference>
<accession>A0A9P1FVM9</accession>
<organism evidence="9">
    <name type="scientific">Cladocopium goreaui</name>
    <dbReference type="NCBI Taxonomy" id="2562237"/>
    <lineage>
        <taxon>Eukaryota</taxon>
        <taxon>Sar</taxon>
        <taxon>Alveolata</taxon>
        <taxon>Dinophyceae</taxon>
        <taxon>Suessiales</taxon>
        <taxon>Symbiodiniaceae</taxon>
        <taxon>Cladocopium</taxon>
    </lineage>
</organism>
<dbReference type="GO" id="GO:0051082">
    <property type="term" value="F:unfolded protein binding"/>
    <property type="evidence" value="ECO:0007669"/>
    <property type="project" value="TreeGrafter"/>
</dbReference>
<feature type="signal peptide" evidence="7">
    <location>
        <begin position="1"/>
        <end position="25"/>
    </location>
</feature>
<dbReference type="OrthoDB" id="426386at2759"/>
<dbReference type="Proteomes" id="UP001152797">
    <property type="component" value="Unassembled WGS sequence"/>
</dbReference>
<keyword evidence="12" id="KW-1185">Reference proteome</keyword>
<dbReference type="PANTHER" id="PTHR13194">
    <property type="entry name" value="COMPLEX I INTERMEDIATE-ASSOCIATED PROTEIN 30"/>
    <property type="match status" value="1"/>
</dbReference>
<keyword evidence="4" id="KW-0862">Zinc</keyword>
<dbReference type="Gene3D" id="2.30.30.380">
    <property type="entry name" value="Zn-finger domain of Sec23/24"/>
    <property type="match status" value="1"/>
</dbReference>
<feature type="region of interest" description="Disordered" evidence="6">
    <location>
        <begin position="712"/>
        <end position="745"/>
    </location>
</feature>
<dbReference type="GO" id="GO:0010257">
    <property type="term" value="P:NADH dehydrogenase complex assembly"/>
    <property type="evidence" value="ECO:0007669"/>
    <property type="project" value="TreeGrafter"/>
</dbReference>
<name>A0A9P1FVM9_9DINO</name>
<feature type="domain" description="RanBP2-type" evidence="8">
    <location>
        <begin position="232"/>
        <end position="261"/>
    </location>
</feature>
<dbReference type="InterPro" id="IPR039131">
    <property type="entry name" value="NDUFAF1"/>
</dbReference>
<evidence type="ECO:0000313" key="10">
    <source>
        <dbReference type="EMBL" id="CAL1141357.1"/>
    </source>
</evidence>
<dbReference type="PROSITE" id="PS01358">
    <property type="entry name" value="ZF_RANBP2_1"/>
    <property type="match status" value="1"/>
</dbReference>
<keyword evidence="2" id="KW-0479">Metal-binding</keyword>
<feature type="region of interest" description="Disordered" evidence="6">
    <location>
        <begin position="26"/>
        <end position="52"/>
    </location>
</feature>
<dbReference type="PROSITE" id="PS50199">
    <property type="entry name" value="ZF_RANBP2_2"/>
    <property type="match status" value="1"/>
</dbReference>
<evidence type="ECO:0000256" key="6">
    <source>
        <dbReference type="SAM" id="MobiDB-lite"/>
    </source>
</evidence>
<reference evidence="9" key="1">
    <citation type="submission" date="2022-10" db="EMBL/GenBank/DDBJ databases">
        <authorList>
            <person name="Chen Y."/>
            <person name="Dougan E. K."/>
            <person name="Chan C."/>
            <person name="Rhodes N."/>
            <person name="Thang M."/>
        </authorList>
    </citation>
    <scope>NUCLEOTIDE SEQUENCE</scope>
</reference>
<dbReference type="EMBL" id="CAMXCT010001224">
    <property type="protein sequence ID" value="CAI3987982.1"/>
    <property type="molecule type" value="Genomic_DNA"/>
</dbReference>
<dbReference type="InterPro" id="IPR008979">
    <property type="entry name" value="Galactose-bd-like_sf"/>
</dbReference>
<dbReference type="SMART" id="SM00547">
    <property type="entry name" value="ZnF_RBZ"/>
    <property type="match status" value="1"/>
</dbReference>
<evidence type="ECO:0000259" key="8">
    <source>
        <dbReference type="PROSITE" id="PS50199"/>
    </source>
</evidence>
<dbReference type="InterPro" id="IPR013857">
    <property type="entry name" value="NADH-UbQ_OxRdtase-assoc_prot30"/>
</dbReference>
<sequence length="798" mass="87046">MKFRRKLRALALLALSASWRSRSFAFGPAAPPTPDANAETAEGTQTAPPTGPLLLGREQWQFHQWRAETDDIRGGTSTASLKGLTDASGQAEFAGLLSDVENAFAGVTLQSKFVPEALEEMKGLVLELGDADNKDYAISLRMLGAPAGLEHIYRFSASSGKTLEMYFRDFKPTLRGQTMDEVKQPLVLERVQSIALQTRSSFGTPTGDFSLILSKVSGIPGRELPPPPPPARKTKWTCSACGTMNFDTSRYCTRCGESRNADEEREARAAAEEARKQCLRNEELPKLRGVFQVRSSSALGRTGVDYAVPRRGGDKKSGRWADLELRVRRLVRKHEELRAQRLLALNGSFLLSLSAAPVVNGNTFRRRFRLHYSALSHSVQIRLSERFCVTVGGASHVQSSSGAGAAKLMLAANTSVGPAVELMNSKVVKAMGDSRDQRQNVTERRPLSGTWYLRSLAHLRIVSCQCHAPCRLIVSSGTAAVCSAAVWVTIYGKERSQMFQPTEGPTEAGPVTRRALPFVDDESLVAALQQVQSVEAAQINSGSMPFNASQELSHLSLALRAAEVDEVGWLVALRARVFCDLQPDSGELGVMFKYKPVKGFSLKLCPTISTRQGLGLQVTCTKASRDTLSKLHWALQVRHASLGLRLTLCRCGLRFVMPLELWSEASGPLSTPDLALALAIWAVPPFILSVLRAGWLAMHGWVKDLWSKESPASAENGSSDVQEEQFSQDVSAQRQVLSPEATKRRREEEAINGLVILEAHYGGVSGDAPEIAGTPDGKTGTVSEFRWQLQVGFTTQGI</sequence>
<gene>
    <name evidence="9" type="ORF">C1SCF055_LOCUS15216</name>
</gene>
<dbReference type="AlphaFoldDB" id="A0A9P1FVM9"/>
<evidence type="ECO:0000256" key="5">
    <source>
        <dbReference type="PROSITE-ProRule" id="PRU00322"/>
    </source>
</evidence>
<dbReference type="PANTHER" id="PTHR13194:SF19">
    <property type="entry name" value="NAD(P)-BINDING ROSSMANN-FOLD SUPERFAMILY PROTEIN"/>
    <property type="match status" value="1"/>
</dbReference>
<dbReference type="GO" id="GO:0008270">
    <property type="term" value="F:zinc ion binding"/>
    <property type="evidence" value="ECO:0007669"/>
    <property type="project" value="UniProtKB-KW"/>
</dbReference>
<evidence type="ECO:0000256" key="7">
    <source>
        <dbReference type="SAM" id="SignalP"/>
    </source>
</evidence>
<feature type="chain" id="PRO_5043272261" evidence="7">
    <location>
        <begin position="26"/>
        <end position="798"/>
    </location>
</feature>
<keyword evidence="7" id="KW-0732">Signal</keyword>
<dbReference type="EMBL" id="CAMXCT020001224">
    <property type="protein sequence ID" value="CAL1141357.1"/>
    <property type="molecule type" value="Genomic_DNA"/>
</dbReference>
<dbReference type="EMBL" id="CAMXCT030001224">
    <property type="protein sequence ID" value="CAL4775294.1"/>
    <property type="molecule type" value="Genomic_DNA"/>
</dbReference>
<evidence type="ECO:0000256" key="1">
    <source>
        <dbReference type="ARBA" id="ARBA00007884"/>
    </source>
</evidence>
<dbReference type="SUPFAM" id="SSF49785">
    <property type="entry name" value="Galactose-binding domain-like"/>
    <property type="match status" value="1"/>
</dbReference>
<comment type="caution">
    <text evidence="9">The sequence shown here is derived from an EMBL/GenBank/DDBJ whole genome shotgun (WGS) entry which is preliminary data.</text>
</comment>
<evidence type="ECO:0000256" key="4">
    <source>
        <dbReference type="ARBA" id="ARBA00022833"/>
    </source>
</evidence>
<evidence type="ECO:0000313" key="9">
    <source>
        <dbReference type="EMBL" id="CAI3987982.1"/>
    </source>
</evidence>
<evidence type="ECO:0000256" key="2">
    <source>
        <dbReference type="ARBA" id="ARBA00022723"/>
    </source>
</evidence>
<reference evidence="10" key="2">
    <citation type="submission" date="2024-04" db="EMBL/GenBank/DDBJ databases">
        <authorList>
            <person name="Chen Y."/>
            <person name="Shah S."/>
            <person name="Dougan E. K."/>
            <person name="Thang M."/>
            <person name="Chan C."/>
        </authorList>
    </citation>
    <scope>NUCLEOTIDE SEQUENCE [LARGE SCALE GENOMIC DNA]</scope>
</reference>
<keyword evidence="3 5" id="KW-0863">Zinc-finger</keyword>
<feature type="compositionally biased region" description="Polar residues" evidence="6">
    <location>
        <begin position="713"/>
        <end position="736"/>
    </location>
</feature>
<dbReference type="InterPro" id="IPR036443">
    <property type="entry name" value="Znf_RanBP2_sf"/>
</dbReference>
<evidence type="ECO:0000256" key="3">
    <source>
        <dbReference type="ARBA" id="ARBA00022771"/>
    </source>
</evidence>
<evidence type="ECO:0000313" key="11">
    <source>
        <dbReference type="EMBL" id="CAL4775294.1"/>
    </source>
</evidence>
<dbReference type="SUPFAM" id="SSF90209">
    <property type="entry name" value="Ran binding protein zinc finger-like"/>
    <property type="match status" value="1"/>
</dbReference>
<evidence type="ECO:0000313" key="12">
    <source>
        <dbReference type="Proteomes" id="UP001152797"/>
    </source>
</evidence>
<comment type="similarity">
    <text evidence="1">Belongs to the CIA30 family.</text>
</comment>
<proteinExistence type="inferred from homology"/>
<protein>
    <submittedName>
        <fullName evidence="11">Uncharacterized protein C9E9.15</fullName>
    </submittedName>
</protein>
<dbReference type="InterPro" id="IPR001876">
    <property type="entry name" value="Znf_RanBP2"/>
</dbReference>